<evidence type="ECO:0000256" key="1">
    <source>
        <dbReference type="SAM" id="Phobius"/>
    </source>
</evidence>
<organism evidence="3 4">
    <name type="scientific">Schaedlerella arabinosiphila</name>
    <dbReference type="NCBI Taxonomy" id="2044587"/>
    <lineage>
        <taxon>Bacteria</taxon>
        <taxon>Bacillati</taxon>
        <taxon>Bacillota</taxon>
        <taxon>Clostridia</taxon>
        <taxon>Lachnospirales</taxon>
        <taxon>Lachnospiraceae</taxon>
        <taxon>Schaedlerella</taxon>
    </lineage>
</organism>
<proteinExistence type="predicted"/>
<dbReference type="OrthoDB" id="2066743at2"/>
<keyword evidence="1" id="KW-0472">Membrane</keyword>
<dbReference type="Proteomes" id="UP000474104">
    <property type="component" value="Unassembled WGS sequence"/>
</dbReference>
<feature type="domain" description="Putative Flagellin Flp1-like" evidence="2">
    <location>
        <begin position="28"/>
        <end position="75"/>
    </location>
</feature>
<dbReference type="InterPro" id="IPR031564">
    <property type="entry name" value="Flp1-like"/>
</dbReference>
<accession>A0A9X5CCX4</accession>
<dbReference type="Pfam" id="PF16982">
    <property type="entry name" value="Flp1_like"/>
    <property type="match status" value="1"/>
</dbReference>
<evidence type="ECO:0000313" key="4">
    <source>
        <dbReference type="Proteomes" id="UP000474104"/>
    </source>
</evidence>
<evidence type="ECO:0000259" key="2">
    <source>
        <dbReference type="Pfam" id="PF16982"/>
    </source>
</evidence>
<comment type="caution">
    <text evidence="3">The sequence shown here is derived from an EMBL/GenBank/DDBJ whole genome shotgun (WGS) entry which is preliminary data.</text>
</comment>
<protein>
    <recommendedName>
        <fullName evidence="2">Putative Flagellin Flp1-like domain-containing protein</fullName>
    </recommendedName>
</protein>
<keyword evidence="1" id="KW-1133">Transmembrane helix</keyword>
<keyword evidence="1" id="KW-0812">Transmembrane</keyword>
<dbReference type="EMBL" id="VIRB01000149">
    <property type="protein sequence ID" value="NDO71975.1"/>
    <property type="molecule type" value="Genomic_DNA"/>
</dbReference>
<sequence length="76" mass="8720">MNKLNRIKNFAVTITRKVKQKMYYGIQMLKDNSGMSVIELLLILVVLIALIMIFKDQLTELVNSIFDKITSESGKI</sequence>
<dbReference type="AlphaFoldDB" id="A0A9X5CCX4"/>
<name>A0A9X5CCX4_9FIRM</name>
<dbReference type="RefSeq" id="WP_004081836.1">
    <property type="nucleotide sequence ID" value="NZ_CASCYM010000009.1"/>
</dbReference>
<feature type="transmembrane region" description="Helical" evidence="1">
    <location>
        <begin position="37"/>
        <end position="54"/>
    </location>
</feature>
<gene>
    <name evidence="3" type="ORF">FMM80_26345</name>
</gene>
<reference evidence="3 4" key="1">
    <citation type="submission" date="2019-07" db="EMBL/GenBank/DDBJ databases">
        <title>Draft genome sequences of 15 bacterial species constituting the stable defined intestinal microbiota of the GM15 gnotobiotic mouse model.</title>
        <authorList>
            <person name="Elie C."/>
            <person name="Mathieu A."/>
            <person name="Saliou A."/>
            <person name="Darnaud M."/>
            <person name="Leulier F."/>
            <person name="Tamellini A."/>
        </authorList>
    </citation>
    <scope>NUCLEOTIDE SEQUENCE [LARGE SCALE GENOMIC DNA]</scope>
    <source>
        <strain evidence="4">ASF 502</strain>
    </source>
</reference>
<evidence type="ECO:0000313" key="3">
    <source>
        <dbReference type="EMBL" id="NDO71975.1"/>
    </source>
</evidence>